<dbReference type="InterPro" id="IPR051311">
    <property type="entry name" value="DedA_domain"/>
</dbReference>
<dbReference type="PANTHER" id="PTHR42709:SF2">
    <property type="entry name" value="INNER MEMBRANE PROTEIN YOHD"/>
    <property type="match status" value="1"/>
</dbReference>
<keyword evidence="3" id="KW-1185">Reference proteome</keyword>
<dbReference type="EMBL" id="JBHTJV010000005">
    <property type="protein sequence ID" value="MFD0916340.1"/>
    <property type="molecule type" value="Genomic_DNA"/>
</dbReference>
<reference evidence="3" key="1">
    <citation type="journal article" date="2019" name="Int. J. Syst. Evol. Microbiol.">
        <title>The Global Catalogue of Microorganisms (GCM) 10K type strain sequencing project: providing services to taxonomists for standard genome sequencing and annotation.</title>
        <authorList>
            <consortium name="The Broad Institute Genomics Platform"/>
            <consortium name="The Broad Institute Genome Sequencing Center for Infectious Disease"/>
            <person name="Wu L."/>
            <person name="Ma J."/>
        </authorList>
    </citation>
    <scope>NUCLEOTIDE SEQUENCE [LARGE SCALE GENOMIC DNA]</scope>
    <source>
        <strain evidence="3">CCUG 60023</strain>
    </source>
</reference>
<dbReference type="PANTHER" id="PTHR42709">
    <property type="entry name" value="ALKALINE PHOSPHATASE LIKE PROTEIN"/>
    <property type="match status" value="1"/>
</dbReference>
<evidence type="ECO:0000313" key="2">
    <source>
        <dbReference type="EMBL" id="MFD0916340.1"/>
    </source>
</evidence>
<keyword evidence="1" id="KW-1133">Transmembrane helix</keyword>
<organism evidence="2 3">
    <name type="scientific">Pseudahrensia aquimaris</name>
    <dbReference type="NCBI Taxonomy" id="744461"/>
    <lineage>
        <taxon>Bacteria</taxon>
        <taxon>Pseudomonadati</taxon>
        <taxon>Pseudomonadota</taxon>
        <taxon>Alphaproteobacteria</taxon>
        <taxon>Hyphomicrobiales</taxon>
        <taxon>Ahrensiaceae</taxon>
        <taxon>Pseudahrensia</taxon>
    </lineage>
</organism>
<feature type="transmembrane region" description="Helical" evidence="1">
    <location>
        <begin position="37"/>
        <end position="58"/>
    </location>
</feature>
<accession>A0ABW3FHC8</accession>
<gene>
    <name evidence="2" type="ORF">ACFQ14_07980</name>
</gene>
<dbReference type="Proteomes" id="UP001597101">
    <property type="component" value="Unassembled WGS sequence"/>
</dbReference>
<evidence type="ECO:0000256" key="1">
    <source>
        <dbReference type="SAM" id="Phobius"/>
    </source>
</evidence>
<sequence length="197" mass="21267">MEQITALIGQYGTAIYILLFAYCALKSGSLPLFGGYAAYLGALDVSLVATAVLAGGYLGDEARFAVARRYGVGFLANKPRLSDLMGRARLLLERYGRAYIFLYRYPKGMRTIGALPVGLTSMLWPVFTVLNFSSAALWTLLLVGAGYGFGEVIGQGVAAGWAMVSVILLFAFLALTVFLWFRVSTLADEAVPPVKRV</sequence>
<feature type="transmembrane region" description="Helical" evidence="1">
    <location>
        <begin position="123"/>
        <end position="149"/>
    </location>
</feature>
<proteinExistence type="predicted"/>
<feature type="transmembrane region" description="Helical" evidence="1">
    <location>
        <begin position="161"/>
        <end position="181"/>
    </location>
</feature>
<keyword evidence="1" id="KW-0472">Membrane</keyword>
<dbReference type="RefSeq" id="WP_377212197.1">
    <property type="nucleotide sequence ID" value="NZ_JBHTJV010000005.1"/>
</dbReference>
<comment type="caution">
    <text evidence="2">The sequence shown here is derived from an EMBL/GenBank/DDBJ whole genome shotgun (WGS) entry which is preliminary data.</text>
</comment>
<protein>
    <submittedName>
        <fullName evidence="2">DedA family protein</fullName>
    </submittedName>
</protein>
<name>A0ABW3FHC8_9HYPH</name>
<keyword evidence="1" id="KW-0812">Transmembrane</keyword>
<feature type="transmembrane region" description="Helical" evidence="1">
    <location>
        <begin position="6"/>
        <end position="25"/>
    </location>
</feature>
<evidence type="ECO:0000313" key="3">
    <source>
        <dbReference type="Proteomes" id="UP001597101"/>
    </source>
</evidence>